<dbReference type="PROSITE" id="PS51031">
    <property type="entry name" value="BESS"/>
    <property type="match status" value="1"/>
</dbReference>
<evidence type="ECO:0000256" key="1">
    <source>
        <dbReference type="PROSITE-ProRule" id="PRU00371"/>
    </source>
</evidence>
<evidence type="ECO:0000313" key="5">
    <source>
        <dbReference type="Proteomes" id="UP001549921"/>
    </source>
</evidence>
<dbReference type="PANTHER" id="PTHR12243">
    <property type="entry name" value="MADF DOMAIN TRANSCRIPTION FACTOR"/>
    <property type="match status" value="1"/>
</dbReference>
<proteinExistence type="predicted"/>
<dbReference type="GO" id="GO:0005634">
    <property type="term" value="C:nucleus"/>
    <property type="evidence" value="ECO:0007669"/>
    <property type="project" value="UniProtKB-SubCell"/>
</dbReference>
<evidence type="ECO:0000313" key="4">
    <source>
        <dbReference type="EMBL" id="KAL0818547.1"/>
    </source>
</evidence>
<feature type="domain" description="MADF" evidence="2">
    <location>
        <begin position="9"/>
        <end position="100"/>
    </location>
</feature>
<comment type="caution">
    <text evidence="4">The sequence shown here is derived from an EMBL/GenBank/DDBJ whole genome shotgun (WGS) entry which is preliminary data.</text>
</comment>
<dbReference type="Pfam" id="PF10545">
    <property type="entry name" value="MADF_DNA_bdg"/>
    <property type="match status" value="1"/>
</dbReference>
<comment type="subcellular location">
    <subcellularLocation>
        <location evidence="1">Nucleus</location>
    </subcellularLocation>
</comment>
<organism evidence="4 5">
    <name type="scientific">Loxostege sticticalis</name>
    <name type="common">Beet webworm moth</name>
    <dbReference type="NCBI Taxonomy" id="481309"/>
    <lineage>
        <taxon>Eukaryota</taxon>
        <taxon>Metazoa</taxon>
        <taxon>Ecdysozoa</taxon>
        <taxon>Arthropoda</taxon>
        <taxon>Hexapoda</taxon>
        <taxon>Insecta</taxon>
        <taxon>Pterygota</taxon>
        <taxon>Neoptera</taxon>
        <taxon>Endopterygota</taxon>
        <taxon>Lepidoptera</taxon>
        <taxon>Glossata</taxon>
        <taxon>Ditrysia</taxon>
        <taxon>Pyraloidea</taxon>
        <taxon>Crambidae</taxon>
        <taxon>Pyraustinae</taxon>
        <taxon>Loxostege</taxon>
    </lineage>
</organism>
<dbReference type="Proteomes" id="UP001549921">
    <property type="component" value="Unassembled WGS sequence"/>
</dbReference>
<accession>A0ABD0SFV3</accession>
<name>A0ABD0SFV3_LOXSC</name>
<evidence type="ECO:0000259" key="3">
    <source>
        <dbReference type="PROSITE" id="PS51031"/>
    </source>
</evidence>
<evidence type="ECO:0008006" key="6">
    <source>
        <dbReference type="Google" id="ProtNLM"/>
    </source>
</evidence>
<feature type="domain" description="BESS" evidence="3">
    <location>
        <begin position="170"/>
        <end position="209"/>
    </location>
</feature>
<dbReference type="InterPro" id="IPR039353">
    <property type="entry name" value="TF_Adf1"/>
</dbReference>
<dbReference type="Pfam" id="PF02944">
    <property type="entry name" value="BESS"/>
    <property type="match status" value="1"/>
</dbReference>
<dbReference type="InterPro" id="IPR006578">
    <property type="entry name" value="MADF-dom"/>
</dbReference>
<dbReference type="PANTHER" id="PTHR12243:SF67">
    <property type="entry name" value="COREPRESSOR OF PANGOLIN, ISOFORM A-RELATED"/>
    <property type="match status" value="1"/>
</dbReference>
<reference evidence="4 5" key="1">
    <citation type="submission" date="2024-06" db="EMBL/GenBank/DDBJ databases">
        <title>A chromosome-level genome assembly of beet webworm, Loxostege sticticalis.</title>
        <authorList>
            <person name="Zhang Y."/>
        </authorList>
    </citation>
    <scope>NUCLEOTIDE SEQUENCE [LARGE SCALE GENOMIC DNA]</scope>
    <source>
        <strain evidence="4">AQ028</strain>
        <tissue evidence="4">Male pupae</tissue>
    </source>
</reference>
<dbReference type="AlphaFoldDB" id="A0ABD0SFV3"/>
<dbReference type="EMBL" id="JBEDNZ010000022">
    <property type="protein sequence ID" value="KAL0818547.1"/>
    <property type="molecule type" value="Genomic_DNA"/>
</dbReference>
<sequence length="225" mass="26278">MADRLDVETFISEVKKYPEIWDVNCEDHRYKKRKQRAWSEVARVFIPDFDAMAASDKAEIYRSFYGKWRNLRDSFVRSIRKGGNSYMYASNMAFLNELYKAGAVPQSDDELINYSDDQKPKRKSRKLNKFADIWNTDELTSPDDLKQKGNDIEFIDTLPAANCSTSFQMEDEDRSFFESLLPAVREFSIDQKLEFRSEVISVIKNIRSKNNFKLNTGTGDFSETM</sequence>
<keyword evidence="1" id="KW-0539">Nucleus</keyword>
<evidence type="ECO:0000259" key="2">
    <source>
        <dbReference type="PROSITE" id="PS51029"/>
    </source>
</evidence>
<protein>
    <recommendedName>
        <fullName evidence="6">MADF domain-containing protein</fullName>
    </recommendedName>
</protein>
<gene>
    <name evidence="4" type="ORF">ABMA28_008986</name>
</gene>
<dbReference type="SMART" id="SM00595">
    <property type="entry name" value="MADF"/>
    <property type="match status" value="1"/>
</dbReference>
<dbReference type="InterPro" id="IPR004210">
    <property type="entry name" value="BESS_motif"/>
</dbReference>
<dbReference type="PROSITE" id="PS51029">
    <property type="entry name" value="MADF"/>
    <property type="match status" value="1"/>
</dbReference>